<sequence length="141" mass="15281">MFAVVAQQHRAIPDFKGNGVKPGLRHLAGDEAGIDQLIKLILVIRQILLDTVGGSRGIRRPDRFVSVLRAAAAFIYVGFGREEVFAVLVPDGSAGRGQRFVTDPHRIGTDIADQALRAFLAQIHPFIKALNHLHGLGDGEV</sequence>
<organism evidence="1">
    <name type="scientific">bioreactor metagenome</name>
    <dbReference type="NCBI Taxonomy" id="1076179"/>
    <lineage>
        <taxon>unclassified sequences</taxon>
        <taxon>metagenomes</taxon>
        <taxon>ecological metagenomes</taxon>
    </lineage>
</organism>
<protein>
    <submittedName>
        <fullName evidence="1">Uncharacterized protein</fullName>
    </submittedName>
</protein>
<evidence type="ECO:0000313" key="1">
    <source>
        <dbReference type="EMBL" id="MPN24760.1"/>
    </source>
</evidence>
<reference evidence="1" key="1">
    <citation type="submission" date="2019-08" db="EMBL/GenBank/DDBJ databases">
        <authorList>
            <person name="Kucharzyk K."/>
            <person name="Murdoch R.W."/>
            <person name="Higgins S."/>
            <person name="Loffler F."/>
        </authorList>
    </citation>
    <scope>NUCLEOTIDE SEQUENCE</scope>
</reference>
<accession>A0A645GF82</accession>
<comment type="caution">
    <text evidence="1">The sequence shown here is derived from an EMBL/GenBank/DDBJ whole genome shotgun (WGS) entry which is preliminary data.</text>
</comment>
<gene>
    <name evidence="1" type="ORF">SDC9_172162</name>
</gene>
<name>A0A645GF82_9ZZZZ</name>
<proteinExistence type="predicted"/>
<dbReference type="EMBL" id="VSSQ01073711">
    <property type="protein sequence ID" value="MPN24760.1"/>
    <property type="molecule type" value="Genomic_DNA"/>
</dbReference>
<dbReference type="AlphaFoldDB" id="A0A645GF82"/>